<sequence>MPQVGHSREFSHSKRPLDLAGSSRTWSVCGGHLVAVVQRLILNRVAVYVQVGVLASALADRDDPPGPEGRGSVTPAGDPGERPSHPGSSPNGLHAPFGSLSSRKTSNLHRLRALERELRQSMSVPAGGQAPPPTQNYF</sequence>
<dbReference type="AlphaFoldDB" id="A0AAD1SQP8"/>
<evidence type="ECO:0000256" key="1">
    <source>
        <dbReference type="SAM" id="MobiDB-lite"/>
    </source>
</evidence>
<feature type="region of interest" description="Disordered" evidence="1">
    <location>
        <begin position="1"/>
        <end position="23"/>
    </location>
</feature>
<accession>A0AAD1SQP8</accession>
<reference evidence="2" key="1">
    <citation type="submission" date="2022-03" db="EMBL/GenBank/DDBJ databases">
        <authorList>
            <person name="Alioto T."/>
            <person name="Alioto T."/>
            <person name="Gomez Garrido J."/>
        </authorList>
    </citation>
    <scope>NUCLEOTIDE SEQUENCE</scope>
</reference>
<name>A0AAD1SQP8_PELCU</name>
<evidence type="ECO:0000313" key="3">
    <source>
        <dbReference type="Proteomes" id="UP001295444"/>
    </source>
</evidence>
<protein>
    <submittedName>
        <fullName evidence="2">Uncharacterized protein</fullName>
    </submittedName>
</protein>
<evidence type="ECO:0000313" key="2">
    <source>
        <dbReference type="EMBL" id="CAH2307766.1"/>
    </source>
</evidence>
<feature type="region of interest" description="Disordered" evidence="1">
    <location>
        <begin position="57"/>
        <end position="138"/>
    </location>
</feature>
<proteinExistence type="predicted"/>
<gene>
    <name evidence="2" type="ORF">PECUL_23A019453</name>
</gene>
<organism evidence="2 3">
    <name type="scientific">Pelobates cultripes</name>
    <name type="common">Western spadefoot toad</name>
    <dbReference type="NCBI Taxonomy" id="61616"/>
    <lineage>
        <taxon>Eukaryota</taxon>
        <taxon>Metazoa</taxon>
        <taxon>Chordata</taxon>
        <taxon>Craniata</taxon>
        <taxon>Vertebrata</taxon>
        <taxon>Euteleostomi</taxon>
        <taxon>Amphibia</taxon>
        <taxon>Batrachia</taxon>
        <taxon>Anura</taxon>
        <taxon>Pelobatoidea</taxon>
        <taxon>Pelobatidae</taxon>
        <taxon>Pelobates</taxon>
    </lineage>
</organism>
<keyword evidence="3" id="KW-1185">Reference proteome</keyword>
<dbReference type="Proteomes" id="UP001295444">
    <property type="component" value="Chromosome 07"/>
</dbReference>
<dbReference type="EMBL" id="OW240918">
    <property type="protein sequence ID" value="CAH2307766.1"/>
    <property type="molecule type" value="Genomic_DNA"/>
</dbReference>
<feature type="compositionally biased region" description="Basic and acidic residues" evidence="1">
    <location>
        <begin position="1"/>
        <end position="17"/>
    </location>
</feature>